<gene>
    <name evidence="8" type="ORF">IPP15_00560</name>
</gene>
<dbReference type="InterPro" id="IPR050131">
    <property type="entry name" value="Peptidase_S8_subtilisin-like"/>
</dbReference>
<proteinExistence type="inferred from homology"/>
<comment type="caution">
    <text evidence="8">The sequence shown here is derived from an EMBL/GenBank/DDBJ whole genome shotgun (WGS) entry which is preliminary data.</text>
</comment>
<dbReference type="Pfam" id="PF18962">
    <property type="entry name" value="Por_Secre_tail"/>
    <property type="match status" value="1"/>
</dbReference>
<keyword evidence="3 5" id="KW-0378">Hydrolase</keyword>
<dbReference type="NCBIfam" id="TIGR04183">
    <property type="entry name" value="Por_Secre_tail"/>
    <property type="match status" value="1"/>
</dbReference>
<feature type="domain" description="Peptidase S8/S53" evidence="6">
    <location>
        <begin position="170"/>
        <end position="482"/>
    </location>
</feature>
<dbReference type="Gene3D" id="3.40.50.200">
    <property type="entry name" value="Peptidase S8/S53 domain"/>
    <property type="match status" value="1"/>
</dbReference>
<dbReference type="SUPFAM" id="SSF52743">
    <property type="entry name" value="Subtilisin-like"/>
    <property type="match status" value="1"/>
</dbReference>
<accession>A0A9D7SRF3</accession>
<dbReference type="PROSITE" id="PS51892">
    <property type="entry name" value="SUBTILASE"/>
    <property type="match status" value="1"/>
</dbReference>
<feature type="active site" description="Charge relay system" evidence="5">
    <location>
        <position position="422"/>
    </location>
</feature>
<evidence type="ECO:0000256" key="5">
    <source>
        <dbReference type="PROSITE-ProRule" id="PRU01240"/>
    </source>
</evidence>
<dbReference type="Proteomes" id="UP000808337">
    <property type="component" value="Unassembled WGS sequence"/>
</dbReference>
<organism evidence="8 9">
    <name type="scientific">Candidatus Opimibacter skivensis</name>
    <dbReference type="NCBI Taxonomy" id="2982028"/>
    <lineage>
        <taxon>Bacteria</taxon>
        <taxon>Pseudomonadati</taxon>
        <taxon>Bacteroidota</taxon>
        <taxon>Saprospiria</taxon>
        <taxon>Saprospirales</taxon>
        <taxon>Saprospiraceae</taxon>
        <taxon>Candidatus Opimibacter</taxon>
    </lineage>
</organism>
<evidence type="ECO:0000259" key="6">
    <source>
        <dbReference type="Pfam" id="PF00082"/>
    </source>
</evidence>
<sequence>MKEFTLAVIVIAFFGIASGQTRTEWQQKVAPSLLTKSSDGASFPFLIVLSSQANVKDASQLNTKEEKASYVFSQLKFKATQTQTGILSLLDDMNVPHQSLFIVNAIKATGNIDLIRTLASRPDVKKILDDADQKFAGPVEWSQENGSRQTIEWGIDMINADEVWALGYRGQGVVVGGEDTGYQWDHEAIKNQYRGYDADRDTVDHNYNWHDAIHEISVLSPDSLNSCGLNLKAPCDDFGHGSHTMGTMVGHDGDNEIGVAPDSKWCGCRNMERGNGSPFTYLECFQWFLAPTNLNDENPDPSKSPAVINNSWGCPESEGCDPSNWEILNQAVINLKLGGVVVVVSAGNDGSGCSSVTSPAAIYEASFSVGATAENDTIAGFSSRGPVAVDSSFRTKPNVSAPGVHVRSVKLGGGYVRSSGTSMAGPHVVGLVALMISANPSLAGKVDLIEDIIESTCVPKTTDQNCGNIPGSQVPNNTYGYGRVDALAAVQAALALIPTATSNPNPYADVSVYPNPVKDEFIIDAGISKGEMSFDLFDAQGRFVMHHQWNTSGRSIEKINLEANEPGMYFYRIMNAGVMKQGLVVKQ</sequence>
<evidence type="ECO:0000256" key="4">
    <source>
        <dbReference type="ARBA" id="ARBA00022825"/>
    </source>
</evidence>
<dbReference type="InterPro" id="IPR023828">
    <property type="entry name" value="Peptidase_S8_Ser-AS"/>
</dbReference>
<evidence type="ECO:0000256" key="2">
    <source>
        <dbReference type="ARBA" id="ARBA00022670"/>
    </source>
</evidence>
<dbReference type="InterPro" id="IPR015500">
    <property type="entry name" value="Peptidase_S8_subtilisin-rel"/>
</dbReference>
<evidence type="ECO:0000313" key="9">
    <source>
        <dbReference type="Proteomes" id="UP000808337"/>
    </source>
</evidence>
<dbReference type="InterPro" id="IPR000209">
    <property type="entry name" value="Peptidase_S8/S53_dom"/>
</dbReference>
<evidence type="ECO:0000313" key="8">
    <source>
        <dbReference type="EMBL" id="MBK9980911.1"/>
    </source>
</evidence>
<dbReference type="PANTHER" id="PTHR43806">
    <property type="entry name" value="PEPTIDASE S8"/>
    <property type="match status" value="1"/>
</dbReference>
<dbReference type="EMBL" id="JADKGY010000001">
    <property type="protein sequence ID" value="MBK9980911.1"/>
    <property type="molecule type" value="Genomic_DNA"/>
</dbReference>
<name>A0A9D7SRF3_9BACT</name>
<dbReference type="InterPro" id="IPR026444">
    <property type="entry name" value="Secre_tail"/>
</dbReference>
<evidence type="ECO:0000256" key="1">
    <source>
        <dbReference type="ARBA" id="ARBA00011073"/>
    </source>
</evidence>
<dbReference type="AlphaFoldDB" id="A0A9D7SRF3"/>
<comment type="similarity">
    <text evidence="1 5">Belongs to the peptidase S8 family.</text>
</comment>
<protein>
    <submittedName>
        <fullName evidence="8">S8 family peptidase</fullName>
    </submittedName>
</protein>
<dbReference type="GO" id="GO:0006508">
    <property type="term" value="P:proteolysis"/>
    <property type="evidence" value="ECO:0007669"/>
    <property type="project" value="UniProtKB-KW"/>
</dbReference>
<dbReference type="GO" id="GO:0004252">
    <property type="term" value="F:serine-type endopeptidase activity"/>
    <property type="evidence" value="ECO:0007669"/>
    <property type="project" value="UniProtKB-UniRule"/>
</dbReference>
<dbReference type="Pfam" id="PF00082">
    <property type="entry name" value="Peptidase_S8"/>
    <property type="match status" value="1"/>
</dbReference>
<reference evidence="8 9" key="1">
    <citation type="submission" date="2020-10" db="EMBL/GenBank/DDBJ databases">
        <title>Connecting structure to function with the recovery of over 1000 high-quality activated sludge metagenome-assembled genomes encoding full-length rRNA genes using long-read sequencing.</title>
        <authorList>
            <person name="Singleton C.M."/>
            <person name="Petriglieri F."/>
            <person name="Kristensen J.M."/>
            <person name="Kirkegaard R.H."/>
            <person name="Michaelsen T.Y."/>
            <person name="Andersen M.H."/>
            <person name="Karst S.M."/>
            <person name="Dueholm M.S."/>
            <person name="Nielsen P.H."/>
            <person name="Albertsen M."/>
        </authorList>
    </citation>
    <scope>NUCLEOTIDE SEQUENCE [LARGE SCALE GENOMIC DNA]</scope>
    <source>
        <strain evidence="8">Ribe_18-Q3-R11-54_MAXAC.273</strain>
    </source>
</reference>
<evidence type="ECO:0000259" key="7">
    <source>
        <dbReference type="Pfam" id="PF18962"/>
    </source>
</evidence>
<dbReference type="InterPro" id="IPR036852">
    <property type="entry name" value="Peptidase_S8/S53_dom_sf"/>
</dbReference>
<dbReference type="PANTHER" id="PTHR43806:SF67">
    <property type="entry name" value="EGF-LIKE DOMAIN-CONTAINING PROTEIN"/>
    <property type="match status" value="1"/>
</dbReference>
<dbReference type="PROSITE" id="PS00138">
    <property type="entry name" value="SUBTILASE_SER"/>
    <property type="match status" value="1"/>
</dbReference>
<dbReference type="PRINTS" id="PR00723">
    <property type="entry name" value="SUBTILISIN"/>
</dbReference>
<feature type="active site" description="Charge relay system" evidence="5">
    <location>
        <position position="240"/>
    </location>
</feature>
<keyword evidence="2 5" id="KW-0645">Protease</keyword>
<feature type="domain" description="Secretion system C-terminal sorting" evidence="7">
    <location>
        <begin position="512"/>
        <end position="577"/>
    </location>
</feature>
<evidence type="ECO:0000256" key="3">
    <source>
        <dbReference type="ARBA" id="ARBA00022801"/>
    </source>
</evidence>
<keyword evidence="4 5" id="KW-0720">Serine protease</keyword>
<feature type="active site" description="Charge relay system" evidence="5">
    <location>
        <position position="179"/>
    </location>
</feature>